<dbReference type="AlphaFoldDB" id="A0A1W1EDM6"/>
<gene>
    <name evidence="1" type="ORF">MNB_SV-5-1229</name>
</gene>
<name>A0A1W1EDM6_9ZZZZ</name>
<organism evidence="1">
    <name type="scientific">hydrothermal vent metagenome</name>
    <dbReference type="NCBI Taxonomy" id="652676"/>
    <lineage>
        <taxon>unclassified sequences</taxon>
        <taxon>metagenomes</taxon>
        <taxon>ecological metagenomes</taxon>
    </lineage>
</organism>
<proteinExistence type="predicted"/>
<dbReference type="EMBL" id="FPKX01000034">
    <property type="protein sequence ID" value="SFZ98132.1"/>
    <property type="molecule type" value="Genomic_DNA"/>
</dbReference>
<accession>A0A1W1EDM6</accession>
<reference evidence="1" key="1">
    <citation type="submission" date="2016-10" db="EMBL/GenBank/DDBJ databases">
        <authorList>
            <person name="de Groot N.N."/>
        </authorList>
    </citation>
    <scope>NUCLEOTIDE SEQUENCE</scope>
</reference>
<protein>
    <submittedName>
        <fullName evidence="1">Uncharacterized protein</fullName>
    </submittedName>
</protein>
<evidence type="ECO:0000313" key="1">
    <source>
        <dbReference type="EMBL" id="SFZ98132.1"/>
    </source>
</evidence>
<sequence length="71" mass="7987">MTKEQIEEMAKKWEEYELRNADVVKAKVARGKAITEWSELAQKCDHTNPDGSCAVEQGFHLGTCDICNAMV</sequence>